<evidence type="ECO:0000256" key="15">
    <source>
        <dbReference type="ARBA" id="ARBA00023136"/>
    </source>
</evidence>
<evidence type="ECO:0000256" key="6">
    <source>
        <dbReference type="ARBA" id="ARBA00022448"/>
    </source>
</evidence>
<sequence length="444" mass="51656">MMKLLLSMFMLMLLSFSINYWIFQWLFFFMTFIFMFYYISLNLVSEISYFLGCDLLSYSLILLSFWICSLMILASEKIIKMKNYNEFFIFIISSLMFALFMTFSSLNFFVFYLFFEISLIPTLILIIGWGYQPERLEAGIYLLFYTLLMSLPMMIMIFYLDKINYSLIFYMMNLNLSSSFMFLCLNMVFFVKIPIFFLHLWLPKAHVEAPVSGSMILAGIMLKLGGYGLLRMMYLFKLFLNNLNIYIIIISLFSGFLISLVCIRQSDMKSLIAYSSVSHMGLVLAGIMTLNFWGMSGALGMMLAHGLCSSALFCLANLSYERVFSRSLYLNKGLMNLLPSLSLWWFLLLASNMAAPPSLNLVSEIMLVNSLVMFSNLNMIFLSLISFFSAAYSLFLYSYTQHGLFYSGLFSFMNVINREYLLLFLHWLPLNILFLKSEVFILLI</sequence>
<feature type="transmembrane region" description="Helical" evidence="17">
    <location>
        <begin position="341"/>
        <end position="359"/>
    </location>
</feature>
<evidence type="ECO:0000256" key="3">
    <source>
        <dbReference type="ARBA" id="ARBA00009025"/>
    </source>
</evidence>
<evidence type="ECO:0000256" key="17">
    <source>
        <dbReference type="RuleBase" id="RU003297"/>
    </source>
</evidence>
<comment type="function">
    <text evidence="1">Core subunit of the mitochondrial membrane respiratory chain NADH dehydrogenase (Complex I) that is believed to belong to the minimal assembly required for catalysis. Complex I functions in the transfer of electrons from NADH to the respiratory chain. The immediate electron acceptor for the enzyme is believed to be ubiquinone.</text>
</comment>
<evidence type="ECO:0000256" key="11">
    <source>
        <dbReference type="ARBA" id="ARBA00022989"/>
    </source>
</evidence>
<dbReference type="EMBL" id="KX943438">
    <property type="protein sequence ID" value="APX40039.1"/>
    <property type="molecule type" value="Genomic_DNA"/>
</dbReference>
<keyword evidence="7 17" id="KW-0679">Respiratory chain</keyword>
<evidence type="ECO:0000259" key="19">
    <source>
        <dbReference type="Pfam" id="PF01059"/>
    </source>
</evidence>
<evidence type="ECO:0000256" key="2">
    <source>
        <dbReference type="ARBA" id="ARBA00004225"/>
    </source>
</evidence>
<feature type="domain" description="NADH:ubiquinone oxidoreductase chain 4 N-terminal" evidence="19">
    <location>
        <begin position="1"/>
        <end position="102"/>
    </location>
</feature>
<evidence type="ECO:0000256" key="4">
    <source>
        <dbReference type="ARBA" id="ARBA00012944"/>
    </source>
</evidence>
<dbReference type="InterPro" id="IPR003918">
    <property type="entry name" value="NADH_UbQ_OxRdtase"/>
</dbReference>
<keyword evidence="8 17" id="KW-0812">Transmembrane</keyword>
<dbReference type="InterPro" id="IPR000260">
    <property type="entry name" value="NADH4_N"/>
</dbReference>
<evidence type="ECO:0000256" key="13">
    <source>
        <dbReference type="ARBA" id="ARBA00023075"/>
    </source>
</evidence>
<keyword evidence="15 17" id="KW-0472">Membrane</keyword>
<reference evidence="20" key="1">
    <citation type="journal article" date="2015" name="Methods Ecol Evol">
        <title>Validating the power of mitochondrial metagenomics for community ecology and phylogenetics of complex assemblages.</title>
        <authorList>
            <person name="Gomez-Rodriguez C."/>
            <person name="Crampton-Platt A."/>
            <person name="Timmermans M.J.T.N."/>
            <person name="Baselga A."/>
            <person name="Vogler A.P."/>
        </authorList>
    </citation>
    <scope>NUCLEOTIDE SEQUENCE</scope>
</reference>
<feature type="transmembrane region" description="Helical" evidence="17">
    <location>
        <begin position="379"/>
        <end position="399"/>
    </location>
</feature>
<reference evidence="20" key="2">
    <citation type="submission" date="2016-10" db="EMBL/GenBank/DDBJ databases">
        <authorList>
            <person name="Gomez-Rodriguez C."/>
            <person name="Crampton-Platt A."/>
            <person name="Timmermans M.J.T.N."/>
            <person name="Baselga A."/>
            <person name="Vogler A.P."/>
        </authorList>
    </citation>
    <scope>NUCLEOTIDE SEQUENCE</scope>
</reference>
<protein>
    <recommendedName>
        <fullName evidence="5 17">NADH-ubiquinone oxidoreductase chain 4</fullName>
        <ecNumber evidence="4 17">7.1.1.2</ecNumber>
    </recommendedName>
</protein>
<comment type="similarity">
    <text evidence="3 17">Belongs to the complex I subunit 4 family.</text>
</comment>
<feature type="domain" description="NADH:quinone oxidoreductase/Mrp antiporter transmembrane" evidence="18">
    <location>
        <begin position="106"/>
        <end position="387"/>
    </location>
</feature>
<dbReference type="AlphaFoldDB" id="A0A1P8NMY6"/>
<dbReference type="Pfam" id="PF00361">
    <property type="entry name" value="Proton_antipo_M"/>
    <property type="match status" value="1"/>
</dbReference>
<evidence type="ECO:0000313" key="20">
    <source>
        <dbReference type="EMBL" id="APX40039.1"/>
    </source>
</evidence>
<dbReference type="GO" id="GO:0031966">
    <property type="term" value="C:mitochondrial membrane"/>
    <property type="evidence" value="ECO:0007669"/>
    <property type="project" value="UniProtKB-SubCell"/>
</dbReference>
<feature type="transmembrane region" description="Helical" evidence="17">
    <location>
        <begin position="245"/>
        <end position="264"/>
    </location>
</feature>
<gene>
    <name evidence="20" type="primary">nad4</name>
</gene>
<accession>A0A1P8NMY6</accession>
<evidence type="ECO:0000256" key="7">
    <source>
        <dbReference type="ARBA" id="ARBA00022660"/>
    </source>
</evidence>
<keyword evidence="12 17" id="KW-0520">NAD</keyword>
<dbReference type="GO" id="GO:0015990">
    <property type="term" value="P:electron transport coupled proton transport"/>
    <property type="evidence" value="ECO:0007669"/>
    <property type="project" value="TreeGrafter"/>
</dbReference>
<proteinExistence type="inferred from homology"/>
<dbReference type="PANTHER" id="PTHR43507:SF20">
    <property type="entry name" value="NADH-UBIQUINONE OXIDOREDUCTASE CHAIN 4"/>
    <property type="match status" value="1"/>
</dbReference>
<dbReference type="PRINTS" id="PR01437">
    <property type="entry name" value="NUOXDRDTASE4"/>
</dbReference>
<organism evidence="20">
    <name type="scientific">Longitarsus nigrofasciatus</name>
    <dbReference type="NCBI Taxonomy" id="1425583"/>
    <lineage>
        <taxon>Eukaryota</taxon>
        <taxon>Metazoa</taxon>
        <taxon>Ecdysozoa</taxon>
        <taxon>Arthropoda</taxon>
        <taxon>Hexapoda</taxon>
        <taxon>Insecta</taxon>
        <taxon>Pterygota</taxon>
        <taxon>Neoptera</taxon>
        <taxon>Endopterygota</taxon>
        <taxon>Coleoptera</taxon>
        <taxon>Polyphaga</taxon>
        <taxon>Cucujiformia</taxon>
        <taxon>Chrysomeloidea</taxon>
        <taxon>Chrysomelidae</taxon>
        <taxon>Galerucinae</taxon>
        <taxon>Alticini</taxon>
        <taxon>Longitarsus</taxon>
    </lineage>
</organism>
<keyword evidence="9" id="KW-1278">Translocase</keyword>
<dbReference type="GO" id="GO:0008137">
    <property type="term" value="F:NADH dehydrogenase (ubiquinone) activity"/>
    <property type="evidence" value="ECO:0007669"/>
    <property type="project" value="UniProtKB-UniRule"/>
</dbReference>
<dbReference type="InterPro" id="IPR001750">
    <property type="entry name" value="ND/Mrp_TM"/>
</dbReference>
<dbReference type="GO" id="GO:0042773">
    <property type="term" value="P:ATP synthesis coupled electron transport"/>
    <property type="evidence" value="ECO:0007669"/>
    <property type="project" value="InterPro"/>
</dbReference>
<comment type="catalytic activity">
    <reaction evidence="16 17">
        <text>a ubiquinone + NADH + 5 H(+)(in) = a ubiquinol + NAD(+) + 4 H(+)(out)</text>
        <dbReference type="Rhea" id="RHEA:29091"/>
        <dbReference type="Rhea" id="RHEA-COMP:9565"/>
        <dbReference type="Rhea" id="RHEA-COMP:9566"/>
        <dbReference type="ChEBI" id="CHEBI:15378"/>
        <dbReference type="ChEBI" id="CHEBI:16389"/>
        <dbReference type="ChEBI" id="CHEBI:17976"/>
        <dbReference type="ChEBI" id="CHEBI:57540"/>
        <dbReference type="ChEBI" id="CHEBI:57945"/>
        <dbReference type="EC" id="7.1.1.2"/>
    </reaction>
</comment>
<evidence type="ECO:0000256" key="9">
    <source>
        <dbReference type="ARBA" id="ARBA00022967"/>
    </source>
</evidence>
<evidence type="ECO:0000256" key="10">
    <source>
        <dbReference type="ARBA" id="ARBA00022982"/>
    </source>
</evidence>
<evidence type="ECO:0000256" key="12">
    <source>
        <dbReference type="ARBA" id="ARBA00023027"/>
    </source>
</evidence>
<feature type="transmembrane region" description="Helical" evidence="17">
    <location>
        <begin position="87"/>
        <end position="103"/>
    </location>
</feature>
<keyword evidence="10 17" id="KW-0249">Electron transport</keyword>
<dbReference type="GO" id="GO:0048039">
    <property type="term" value="F:ubiquinone binding"/>
    <property type="evidence" value="ECO:0007669"/>
    <property type="project" value="TreeGrafter"/>
</dbReference>
<feature type="transmembrane region" description="Helical" evidence="17">
    <location>
        <begin position="420"/>
        <end position="443"/>
    </location>
</feature>
<evidence type="ECO:0000256" key="1">
    <source>
        <dbReference type="ARBA" id="ARBA00003257"/>
    </source>
</evidence>
<keyword evidence="6 17" id="KW-0813">Transport</keyword>
<feature type="transmembrane region" description="Helical" evidence="17">
    <location>
        <begin position="180"/>
        <end position="202"/>
    </location>
</feature>
<evidence type="ECO:0000256" key="8">
    <source>
        <dbReference type="ARBA" id="ARBA00022692"/>
    </source>
</evidence>
<name>A0A1P8NMY6_9CUCU</name>
<evidence type="ECO:0000256" key="14">
    <source>
        <dbReference type="ARBA" id="ARBA00023128"/>
    </source>
</evidence>
<comment type="function">
    <text evidence="17">Core subunit of the mitochondrial membrane respiratory chain NADH dehydrogenase (Complex I) which catalyzes electron transfer from NADH through the respiratory chain, using ubiquinone as an electron acceptor. Essential for the catalytic activity and assembly of complex I.</text>
</comment>
<evidence type="ECO:0000256" key="5">
    <source>
        <dbReference type="ARBA" id="ARBA00021006"/>
    </source>
</evidence>
<feature type="transmembrane region" description="Helical" evidence="17">
    <location>
        <begin position="214"/>
        <end position="233"/>
    </location>
</feature>
<dbReference type="EC" id="7.1.1.2" evidence="4 17"/>
<dbReference type="Pfam" id="PF01059">
    <property type="entry name" value="Oxidored_q5_N"/>
    <property type="match status" value="1"/>
</dbReference>
<keyword evidence="13 17" id="KW-0830">Ubiquinone</keyword>
<feature type="transmembrane region" description="Helical" evidence="17">
    <location>
        <begin position="271"/>
        <end position="293"/>
    </location>
</feature>
<keyword evidence="11 17" id="KW-1133">Transmembrane helix</keyword>
<feature type="transmembrane region" description="Helical" evidence="17">
    <location>
        <begin position="20"/>
        <end position="40"/>
    </location>
</feature>
<feature type="transmembrane region" description="Helical" evidence="17">
    <location>
        <begin position="138"/>
        <end position="160"/>
    </location>
</feature>
<comment type="subcellular location">
    <subcellularLocation>
        <location evidence="2 17">Mitochondrion membrane</location>
        <topology evidence="2 17">Multi-pass membrane protein</topology>
    </subcellularLocation>
</comment>
<geneLocation type="mitochondrion" evidence="20"/>
<evidence type="ECO:0000256" key="16">
    <source>
        <dbReference type="ARBA" id="ARBA00049551"/>
    </source>
</evidence>
<evidence type="ECO:0000259" key="18">
    <source>
        <dbReference type="Pfam" id="PF00361"/>
    </source>
</evidence>
<feature type="transmembrane region" description="Helical" evidence="17">
    <location>
        <begin position="55"/>
        <end position="75"/>
    </location>
</feature>
<dbReference type="GO" id="GO:0003954">
    <property type="term" value="F:NADH dehydrogenase activity"/>
    <property type="evidence" value="ECO:0007669"/>
    <property type="project" value="TreeGrafter"/>
</dbReference>
<dbReference type="PANTHER" id="PTHR43507">
    <property type="entry name" value="NADH-UBIQUINONE OXIDOREDUCTASE CHAIN 4"/>
    <property type="match status" value="1"/>
</dbReference>
<feature type="transmembrane region" description="Helical" evidence="17">
    <location>
        <begin position="299"/>
        <end position="320"/>
    </location>
</feature>
<keyword evidence="14 17" id="KW-0496">Mitochondrion</keyword>
<feature type="transmembrane region" description="Helical" evidence="17">
    <location>
        <begin position="109"/>
        <end position="131"/>
    </location>
</feature>